<dbReference type="AlphaFoldDB" id="A0A1I9G355"/>
<reference evidence="1" key="2">
    <citation type="submission" date="2012-12" db="EMBL/GenBank/DDBJ databases">
        <authorList>
            <consortium name="WormBase Consortium"/>
            <person name="Ghedin E."/>
            <person name="Paulini M."/>
        </authorList>
    </citation>
    <scope>NUCLEOTIDE SEQUENCE</scope>
    <source>
        <strain evidence="1">FR3</strain>
    </source>
</reference>
<dbReference type="SUPFAM" id="SSF50044">
    <property type="entry name" value="SH3-domain"/>
    <property type="match status" value="1"/>
</dbReference>
<organism evidence="1">
    <name type="scientific">Brugia malayi</name>
    <name type="common">Filarial nematode worm</name>
    <dbReference type="NCBI Taxonomy" id="6279"/>
    <lineage>
        <taxon>Eukaryota</taxon>
        <taxon>Metazoa</taxon>
        <taxon>Ecdysozoa</taxon>
        <taxon>Nematoda</taxon>
        <taxon>Chromadorea</taxon>
        <taxon>Rhabditida</taxon>
        <taxon>Spirurina</taxon>
        <taxon>Spiruromorpha</taxon>
        <taxon>Filarioidea</taxon>
        <taxon>Onchocercidae</taxon>
        <taxon>Brugia</taxon>
    </lineage>
</organism>
<evidence type="ECO:0000313" key="1">
    <source>
        <dbReference type="EMBL" id="CDP97251.1"/>
    </source>
</evidence>
<dbReference type="Gene3D" id="2.30.30.40">
    <property type="entry name" value="SH3 Domains"/>
    <property type="match status" value="1"/>
</dbReference>
<accession>A0A1I9G355</accession>
<sequence length="57" mass="6592">MQKFTAHRLVLEGDVINLISQIDENWYEGSLLGKTGLLKRITRSEFAEKSLSKKQNR</sequence>
<reference evidence="1" key="1">
    <citation type="journal article" date="2007" name="Science">
        <title>Draft genome of the filarial nematode parasite Brugia malayi.</title>
        <authorList>
            <person name="Ghedin E."/>
            <person name="Wang S."/>
            <person name="Spiro D."/>
            <person name="Caler E."/>
            <person name="Zhao Q."/>
            <person name="Crabtree J."/>
            <person name="Allen J.E."/>
            <person name="Delcher A.L."/>
            <person name="Guiliano D.B."/>
            <person name="Miranda-Saavedra D."/>
            <person name="Angiuoli S.V."/>
            <person name="Creasy T."/>
            <person name="Amedeo P."/>
            <person name="Haas B."/>
            <person name="El-Sayed N.M."/>
            <person name="Wortman J.R."/>
            <person name="Feldblyum T."/>
            <person name="Tallon L."/>
            <person name="Schatz M."/>
            <person name="Shumway M."/>
            <person name="Koo H."/>
            <person name="Salzberg S.L."/>
            <person name="Schobel S."/>
            <person name="Pertea M."/>
            <person name="Pop M."/>
            <person name="White O."/>
            <person name="Barton G.J."/>
            <person name="Carlow C.K."/>
            <person name="Crawford M.J."/>
            <person name="Daub J."/>
            <person name="Dimmic M.W."/>
            <person name="Estes C.F."/>
            <person name="Foster J.M."/>
            <person name="Ganatra M."/>
            <person name="Gregory W.F."/>
            <person name="Johnson N.M."/>
            <person name="Jin J."/>
            <person name="Komuniecki R."/>
            <person name="Korf I."/>
            <person name="Kumar S."/>
            <person name="Laney S."/>
            <person name="Li B.W."/>
            <person name="Li W."/>
            <person name="Lindblom T.H."/>
            <person name="Lustigman S."/>
            <person name="Ma D."/>
            <person name="Maina C.V."/>
            <person name="Martin D.M."/>
            <person name="McCarter J.P."/>
            <person name="McReynolds L."/>
            <person name="Mitreva M."/>
            <person name="Nutman T.B."/>
            <person name="Parkinson J."/>
            <person name="Peregrin-Alvarez J.M."/>
            <person name="Poole C."/>
            <person name="Ren Q."/>
            <person name="Saunders L."/>
            <person name="Sluder A.E."/>
            <person name="Smith K."/>
            <person name="Stanke M."/>
            <person name="Unnasch T.R."/>
            <person name="Ware J."/>
            <person name="Wei A.D."/>
            <person name="Weil G."/>
            <person name="Williams D.J."/>
            <person name="Zhang Y."/>
            <person name="Williams S.A."/>
            <person name="Fraser-Liggett C."/>
            <person name="Slatko B."/>
            <person name="Blaxter M.L."/>
            <person name="Scott A.L."/>
        </authorList>
    </citation>
    <scope>NUCLEOTIDE SEQUENCE</scope>
    <source>
        <strain evidence="1">FR3</strain>
    </source>
</reference>
<proteinExistence type="predicted"/>
<protein>
    <submittedName>
        <fullName evidence="1">BMA-UNC-57, isoform e</fullName>
    </submittedName>
</protein>
<name>A0A1I9G355_BRUMA</name>
<gene>
    <name evidence="1" type="primary">Bma-unc-57</name>
    <name evidence="1" type="ORF">BM_Bm5545</name>
</gene>
<dbReference type="InterPro" id="IPR036028">
    <property type="entry name" value="SH3-like_dom_sf"/>
</dbReference>
<dbReference type="EMBL" id="LN856980">
    <property type="protein sequence ID" value="CDP97251.1"/>
    <property type="molecule type" value="Genomic_DNA"/>
</dbReference>